<dbReference type="AlphaFoldDB" id="A0A1H9KCS3"/>
<proteinExistence type="predicted"/>
<evidence type="ECO:0000256" key="2">
    <source>
        <dbReference type="SAM" id="SignalP"/>
    </source>
</evidence>
<dbReference type="RefSeq" id="WP_177215362.1">
    <property type="nucleotide sequence ID" value="NZ_FOGI01000001.1"/>
</dbReference>
<keyword evidence="2" id="KW-0732">Signal</keyword>
<feature type="signal peptide" evidence="2">
    <location>
        <begin position="1"/>
        <end position="29"/>
    </location>
</feature>
<gene>
    <name evidence="3" type="ORF">SAMN04487818_101124</name>
</gene>
<reference evidence="4" key="1">
    <citation type="submission" date="2016-10" db="EMBL/GenBank/DDBJ databases">
        <authorList>
            <person name="Varghese N."/>
            <person name="Submissions S."/>
        </authorList>
    </citation>
    <scope>NUCLEOTIDE SEQUENCE [LARGE SCALE GENOMIC DNA]</scope>
    <source>
        <strain evidence="4">DSM 44260</strain>
    </source>
</reference>
<name>A0A1H9KCS3_9PSEU</name>
<sequence length="46" mass="4484">MRAKRSLLAALVAAAALVVGAIIAAPASAGTDPGMTHNSTPGMTHN</sequence>
<feature type="compositionally biased region" description="Polar residues" evidence="1">
    <location>
        <begin position="36"/>
        <end position="46"/>
    </location>
</feature>
<feature type="chain" id="PRO_5038904263" evidence="2">
    <location>
        <begin position="30"/>
        <end position="46"/>
    </location>
</feature>
<feature type="region of interest" description="Disordered" evidence="1">
    <location>
        <begin position="27"/>
        <end position="46"/>
    </location>
</feature>
<evidence type="ECO:0000256" key="1">
    <source>
        <dbReference type="SAM" id="MobiDB-lite"/>
    </source>
</evidence>
<keyword evidence="4" id="KW-1185">Reference proteome</keyword>
<dbReference type="InterPro" id="IPR006311">
    <property type="entry name" value="TAT_signal"/>
</dbReference>
<protein>
    <submittedName>
        <fullName evidence="3">Uncharacterized protein</fullName>
    </submittedName>
</protein>
<evidence type="ECO:0000313" key="3">
    <source>
        <dbReference type="EMBL" id="SEQ97006.1"/>
    </source>
</evidence>
<dbReference type="STRING" id="155974.SAMN04487818_101124"/>
<accession>A0A1H9KCS3</accession>
<dbReference type="EMBL" id="FOGI01000001">
    <property type="protein sequence ID" value="SEQ97006.1"/>
    <property type="molecule type" value="Genomic_DNA"/>
</dbReference>
<evidence type="ECO:0000313" key="4">
    <source>
        <dbReference type="Proteomes" id="UP000199051"/>
    </source>
</evidence>
<dbReference type="Proteomes" id="UP000199051">
    <property type="component" value="Unassembled WGS sequence"/>
</dbReference>
<organism evidence="3 4">
    <name type="scientific">Actinokineospora terrae</name>
    <dbReference type="NCBI Taxonomy" id="155974"/>
    <lineage>
        <taxon>Bacteria</taxon>
        <taxon>Bacillati</taxon>
        <taxon>Actinomycetota</taxon>
        <taxon>Actinomycetes</taxon>
        <taxon>Pseudonocardiales</taxon>
        <taxon>Pseudonocardiaceae</taxon>
        <taxon>Actinokineospora</taxon>
    </lineage>
</organism>
<dbReference type="PROSITE" id="PS51318">
    <property type="entry name" value="TAT"/>
    <property type="match status" value="1"/>
</dbReference>